<dbReference type="AlphaFoldDB" id="A0A0A9XBM9"/>
<evidence type="ECO:0000313" key="3">
    <source>
        <dbReference type="EMBL" id="JAG14500.1"/>
    </source>
</evidence>
<proteinExistence type="predicted"/>
<organism evidence="3">
    <name type="scientific">Lygus hesperus</name>
    <name type="common">Western plant bug</name>
    <dbReference type="NCBI Taxonomy" id="30085"/>
    <lineage>
        <taxon>Eukaryota</taxon>
        <taxon>Metazoa</taxon>
        <taxon>Ecdysozoa</taxon>
        <taxon>Arthropoda</taxon>
        <taxon>Hexapoda</taxon>
        <taxon>Insecta</taxon>
        <taxon>Pterygota</taxon>
        <taxon>Neoptera</taxon>
        <taxon>Paraneoptera</taxon>
        <taxon>Hemiptera</taxon>
        <taxon>Heteroptera</taxon>
        <taxon>Panheteroptera</taxon>
        <taxon>Cimicomorpha</taxon>
        <taxon>Miridae</taxon>
        <taxon>Mirini</taxon>
        <taxon>Lygus</taxon>
    </lineage>
</organism>
<evidence type="ECO:0000256" key="1">
    <source>
        <dbReference type="SAM" id="MobiDB-lite"/>
    </source>
</evidence>
<name>A0A0A9XBM9_LYGHE</name>
<keyword evidence="2" id="KW-1133">Transmembrane helix</keyword>
<feature type="transmembrane region" description="Helical" evidence="2">
    <location>
        <begin position="6"/>
        <end position="24"/>
    </location>
</feature>
<gene>
    <name evidence="3" type="primary">Dscam2_18</name>
    <name evidence="3" type="ORF">CM83_102664</name>
</gene>
<feature type="region of interest" description="Disordered" evidence="1">
    <location>
        <begin position="101"/>
        <end position="138"/>
    </location>
</feature>
<evidence type="ECO:0000256" key="2">
    <source>
        <dbReference type="SAM" id="Phobius"/>
    </source>
</evidence>
<accession>A0A0A9XBM9</accession>
<reference evidence="3" key="1">
    <citation type="journal article" date="2014" name="PLoS ONE">
        <title>Transcriptome-Based Identification of ABC Transporters in the Western Tarnished Plant Bug Lygus hesperus.</title>
        <authorList>
            <person name="Hull J.J."/>
            <person name="Chaney K."/>
            <person name="Geib S.M."/>
            <person name="Fabrick J.A."/>
            <person name="Brent C.S."/>
            <person name="Walsh D."/>
            <person name="Lavine L.C."/>
        </authorList>
    </citation>
    <scope>NUCLEOTIDE SEQUENCE</scope>
</reference>
<keyword evidence="2" id="KW-0812">Transmembrane</keyword>
<dbReference type="EMBL" id="GBHO01029104">
    <property type="protein sequence ID" value="JAG14500.1"/>
    <property type="molecule type" value="Transcribed_RNA"/>
</dbReference>
<feature type="non-terminal residue" evidence="3">
    <location>
        <position position="1"/>
    </location>
</feature>
<sequence>VRVMAPLIVAIVSLFIAAATIVFCHRTRQARSMKETLDNQQNAEAQRERYYATIHKVAMQQSNDKIPETSEDISPYATFQLTDPNSTLLHSFMYHEQAMQEQASVPPQSMRRGAGPGGGAAGKRTPRQTNQTRTLTRSRRAALNPPITSTLPLKLGTSTRQRTQVLPPTYLQCQRSNHFRGEEAELGFRHLESCL</sequence>
<protein>
    <submittedName>
        <fullName evidence="3">Down syndrome cell adhesion molecule-like protein Dscam2</fullName>
    </submittedName>
</protein>
<reference evidence="3" key="2">
    <citation type="submission" date="2014-07" db="EMBL/GenBank/DDBJ databases">
        <authorList>
            <person name="Hull J."/>
        </authorList>
    </citation>
    <scope>NUCLEOTIDE SEQUENCE</scope>
</reference>
<keyword evidence="2" id="KW-0472">Membrane</keyword>